<keyword evidence="2" id="KW-1185">Reference proteome</keyword>
<organism evidence="1 2">
    <name type="scientific">Lithospermum erythrorhizon</name>
    <name type="common">Purple gromwell</name>
    <name type="synonym">Lithospermum officinale var. erythrorhizon</name>
    <dbReference type="NCBI Taxonomy" id="34254"/>
    <lineage>
        <taxon>Eukaryota</taxon>
        <taxon>Viridiplantae</taxon>
        <taxon>Streptophyta</taxon>
        <taxon>Embryophyta</taxon>
        <taxon>Tracheophyta</taxon>
        <taxon>Spermatophyta</taxon>
        <taxon>Magnoliopsida</taxon>
        <taxon>eudicotyledons</taxon>
        <taxon>Gunneridae</taxon>
        <taxon>Pentapetalae</taxon>
        <taxon>asterids</taxon>
        <taxon>lamiids</taxon>
        <taxon>Boraginales</taxon>
        <taxon>Boraginaceae</taxon>
        <taxon>Boraginoideae</taxon>
        <taxon>Lithospermeae</taxon>
        <taxon>Lithospermum</taxon>
    </lineage>
</organism>
<evidence type="ECO:0000313" key="2">
    <source>
        <dbReference type="Proteomes" id="UP001454036"/>
    </source>
</evidence>
<name>A0AAV3RE08_LITER</name>
<dbReference type="Proteomes" id="UP001454036">
    <property type="component" value="Unassembled WGS sequence"/>
</dbReference>
<protein>
    <submittedName>
        <fullName evidence="1">Uncharacterized protein</fullName>
    </submittedName>
</protein>
<dbReference type="EMBL" id="BAABME010009166">
    <property type="protein sequence ID" value="GAA0174659.1"/>
    <property type="molecule type" value="Genomic_DNA"/>
</dbReference>
<dbReference type="AlphaFoldDB" id="A0AAV3RE08"/>
<accession>A0AAV3RE08</accession>
<gene>
    <name evidence="1" type="ORF">LIER_27998</name>
</gene>
<sequence>MSLPEVGYVIATRITCLPATVKAGNGPPKSMVVLGHILLGSHFILLHMAEDIDFPINSPTLYWEAHHDQSASKLIAPYRDMIDLFNQIINASKG</sequence>
<reference evidence="1 2" key="1">
    <citation type="submission" date="2024-01" db="EMBL/GenBank/DDBJ databases">
        <title>The complete chloroplast genome sequence of Lithospermum erythrorhizon: insights into the phylogenetic relationship among Boraginaceae species and the maternal lineages of purple gromwells.</title>
        <authorList>
            <person name="Okada T."/>
            <person name="Watanabe K."/>
        </authorList>
    </citation>
    <scope>NUCLEOTIDE SEQUENCE [LARGE SCALE GENOMIC DNA]</scope>
</reference>
<comment type="caution">
    <text evidence="1">The sequence shown here is derived from an EMBL/GenBank/DDBJ whole genome shotgun (WGS) entry which is preliminary data.</text>
</comment>
<proteinExistence type="predicted"/>
<evidence type="ECO:0000313" key="1">
    <source>
        <dbReference type="EMBL" id="GAA0174659.1"/>
    </source>
</evidence>